<gene>
    <name evidence="9" type="ORF">ENR23_08535</name>
</gene>
<dbReference type="InterPro" id="IPR011701">
    <property type="entry name" value="MFS"/>
</dbReference>
<name>A0A832I1U6_UNCEI</name>
<feature type="transmembrane region" description="Helical" evidence="8">
    <location>
        <begin position="421"/>
        <end position="440"/>
    </location>
</feature>
<evidence type="ECO:0000256" key="3">
    <source>
        <dbReference type="ARBA" id="ARBA00022475"/>
    </source>
</evidence>
<feature type="compositionally biased region" description="Basic residues" evidence="7">
    <location>
        <begin position="15"/>
        <end position="33"/>
    </location>
</feature>
<feature type="transmembrane region" description="Helical" evidence="8">
    <location>
        <begin position="208"/>
        <end position="230"/>
    </location>
</feature>
<evidence type="ECO:0000256" key="6">
    <source>
        <dbReference type="ARBA" id="ARBA00023136"/>
    </source>
</evidence>
<feature type="compositionally biased region" description="Basic residues" evidence="7">
    <location>
        <begin position="42"/>
        <end position="65"/>
    </location>
</feature>
<evidence type="ECO:0000256" key="5">
    <source>
        <dbReference type="ARBA" id="ARBA00022989"/>
    </source>
</evidence>
<evidence type="ECO:0000313" key="9">
    <source>
        <dbReference type="EMBL" id="HGZ43457.1"/>
    </source>
</evidence>
<feature type="transmembrane region" description="Helical" evidence="8">
    <location>
        <begin position="113"/>
        <end position="139"/>
    </location>
</feature>
<keyword evidence="6 8" id="KW-0472">Membrane</keyword>
<sequence length="522" mass="56510">MPPRRRQAGAALLRDHRRGAARGGRRARARGAHAHVPDPRRRLGGRRPRARRGVPRGPACRHHGRGGGPARPALAGRDRGRGGAAVSAPAAAQNAAPLSIRDSFRILFSASRAFWLVNAVNFGDGIAYFGILNLLTLFISREVGLSDHQTGIAVSVFTGLVTLCMFGGGFVSDRLGVRRALSLSVAGLLGGRLLLVASPSMGEAATPVLWAGLVLMGVASGVLQPALYAGVKEFTDPRTATIGYSLLYSIMNLGIVAETFVSPFIRERAGIGGVFWTMIGITALMLVSNLVFFTRRIEARDRVLEAAPPARDRRPIGERLRALPFLDARFIFFIFILLPVRTLFAHQFLTLPDYVMRCFPEHVGARYEWFQGLNPLIIVIFVPLIAAFTRGANVVTMMIVGTAISATTTFLLVPGPDVTRLVAYVVLFSFGEAVWSSRFLEYVANLAPAGQVGAYMGLAGIPWFLAKATTGFYSGLMIQRFIPEHGPQDSGTLWLVYAGFAMISPVGLFLARRWVQRGVTSA</sequence>
<evidence type="ECO:0000256" key="2">
    <source>
        <dbReference type="ARBA" id="ARBA00022448"/>
    </source>
</evidence>
<feature type="transmembrane region" description="Helical" evidence="8">
    <location>
        <begin position="493"/>
        <end position="511"/>
    </location>
</feature>
<dbReference type="PANTHER" id="PTHR23517">
    <property type="entry name" value="RESISTANCE PROTEIN MDTM, PUTATIVE-RELATED-RELATED"/>
    <property type="match status" value="1"/>
</dbReference>
<evidence type="ECO:0000256" key="7">
    <source>
        <dbReference type="SAM" id="MobiDB-lite"/>
    </source>
</evidence>
<evidence type="ECO:0000256" key="8">
    <source>
        <dbReference type="SAM" id="Phobius"/>
    </source>
</evidence>
<keyword evidence="5 8" id="KW-1133">Transmembrane helix</keyword>
<feature type="transmembrane region" description="Helical" evidence="8">
    <location>
        <begin position="183"/>
        <end position="202"/>
    </location>
</feature>
<feature type="transmembrane region" description="Helical" evidence="8">
    <location>
        <begin position="395"/>
        <end position="415"/>
    </location>
</feature>
<feature type="transmembrane region" description="Helical" evidence="8">
    <location>
        <begin position="271"/>
        <end position="292"/>
    </location>
</feature>
<accession>A0A832I1U6</accession>
<keyword evidence="2" id="KW-0813">Transport</keyword>
<comment type="caution">
    <text evidence="9">The sequence shown here is derived from an EMBL/GenBank/DDBJ whole genome shotgun (WGS) entry which is preliminary data.</text>
</comment>
<feature type="transmembrane region" description="Helical" evidence="8">
    <location>
        <begin position="151"/>
        <end position="171"/>
    </location>
</feature>
<dbReference type="PANTHER" id="PTHR23517:SF3">
    <property type="entry name" value="INTEGRAL MEMBRANE TRANSPORT PROTEIN"/>
    <property type="match status" value="1"/>
</dbReference>
<dbReference type="EMBL" id="DSQF01000018">
    <property type="protein sequence ID" value="HGZ43457.1"/>
    <property type="molecule type" value="Genomic_DNA"/>
</dbReference>
<feature type="region of interest" description="Disordered" evidence="7">
    <location>
        <begin position="1"/>
        <end position="88"/>
    </location>
</feature>
<evidence type="ECO:0000256" key="1">
    <source>
        <dbReference type="ARBA" id="ARBA00004651"/>
    </source>
</evidence>
<feature type="transmembrane region" description="Helical" evidence="8">
    <location>
        <begin position="452"/>
        <end position="473"/>
    </location>
</feature>
<keyword evidence="4 8" id="KW-0812">Transmembrane</keyword>
<feature type="transmembrane region" description="Helical" evidence="8">
    <location>
        <begin position="369"/>
        <end position="388"/>
    </location>
</feature>
<dbReference type="InterPro" id="IPR036259">
    <property type="entry name" value="MFS_trans_sf"/>
</dbReference>
<reference evidence="9" key="1">
    <citation type="journal article" date="2020" name="mSystems">
        <title>Genome- and Community-Level Interaction Insights into Carbon Utilization and Element Cycling Functions of Hydrothermarchaeota in Hydrothermal Sediment.</title>
        <authorList>
            <person name="Zhou Z."/>
            <person name="Liu Y."/>
            <person name="Xu W."/>
            <person name="Pan J."/>
            <person name="Luo Z.H."/>
            <person name="Li M."/>
        </authorList>
    </citation>
    <scope>NUCLEOTIDE SEQUENCE [LARGE SCALE GENOMIC DNA]</scope>
    <source>
        <strain evidence="9">SpSt-381</strain>
    </source>
</reference>
<dbReference type="AlphaFoldDB" id="A0A832I1U6"/>
<feature type="transmembrane region" description="Helical" evidence="8">
    <location>
        <begin position="242"/>
        <end position="265"/>
    </location>
</feature>
<organism evidence="9">
    <name type="scientific">Eiseniibacteriota bacterium</name>
    <dbReference type="NCBI Taxonomy" id="2212470"/>
    <lineage>
        <taxon>Bacteria</taxon>
        <taxon>Candidatus Eiseniibacteriota</taxon>
    </lineage>
</organism>
<protein>
    <submittedName>
        <fullName evidence="9">MFS transporter</fullName>
    </submittedName>
</protein>
<keyword evidence="3" id="KW-1003">Cell membrane</keyword>
<proteinExistence type="predicted"/>
<comment type="subcellular location">
    <subcellularLocation>
        <location evidence="1">Cell membrane</location>
        <topology evidence="1">Multi-pass membrane protein</topology>
    </subcellularLocation>
</comment>
<dbReference type="Pfam" id="PF07690">
    <property type="entry name" value="MFS_1"/>
    <property type="match status" value="1"/>
</dbReference>
<feature type="transmembrane region" description="Helical" evidence="8">
    <location>
        <begin position="330"/>
        <end position="349"/>
    </location>
</feature>
<dbReference type="Gene3D" id="1.20.1250.20">
    <property type="entry name" value="MFS general substrate transporter like domains"/>
    <property type="match status" value="2"/>
</dbReference>
<dbReference type="GO" id="GO:0022857">
    <property type="term" value="F:transmembrane transporter activity"/>
    <property type="evidence" value="ECO:0007669"/>
    <property type="project" value="InterPro"/>
</dbReference>
<dbReference type="GO" id="GO:0005886">
    <property type="term" value="C:plasma membrane"/>
    <property type="evidence" value="ECO:0007669"/>
    <property type="project" value="UniProtKB-SubCell"/>
</dbReference>
<evidence type="ECO:0000256" key="4">
    <source>
        <dbReference type="ARBA" id="ARBA00022692"/>
    </source>
</evidence>
<dbReference type="SUPFAM" id="SSF103473">
    <property type="entry name" value="MFS general substrate transporter"/>
    <property type="match status" value="2"/>
</dbReference>
<dbReference type="InterPro" id="IPR050171">
    <property type="entry name" value="MFS_Transporters"/>
</dbReference>